<gene>
    <name evidence="2" type="ORF">DASC09_008020</name>
</gene>
<dbReference type="Pfam" id="PF13472">
    <property type="entry name" value="Lipase_GDSL_2"/>
    <property type="match status" value="1"/>
</dbReference>
<evidence type="ECO:0000313" key="3">
    <source>
        <dbReference type="Proteomes" id="UP001360560"/>
    </source>
</evidence>
<dbReference type="InterPro" id="IPR036514">
    <property type="entry name" value="SGNH_hydro_sf"/>
</dbReference>
<proteinExistence type="predicted"/>
<dbReference type="PANTHER" id="PTHR14209">
    <property type="entry name" value="ISOAMYL ACETATE-HYDROLYZING ESTERASE 1"/>
    <property type="match status" value="1"/>
</dbReference>
<evidence type="ECO:0000313" key="2">
    <source>
        <dbReference type="EMBL" id="GMM33477.1"/>
    </source>
</evidence>
<accession>A0AAV5QFF4</accession>
<dbReference type="AlphaFoldDB" id="A0AAV5QFF4"/>
<name>A0AAV5QFF4_9ASCO</name>
<comment type="caution">
    <text evidence="2">The sequence shown here is derived from an EMBL/GenBank/DDBJ whole genome shotgun (WGS) entry which is preliminary data.</text>
</comment>
<dbReference type="SUPFAM" id="SSF52266">
    <property type="entry name" value="SGNH hydrolase"/>
    <property type="match status" value="1"/>
</dbReference>
<sequence length="247" mass="28050">MTSYNLAPGKFILFGDSITEFSWQSLPDSTRTFSLMAAFGNHYVRKLDIVNRGYSGYTSDQGAIIFSKVVKNEPDIKLATVFYGTNDSTYGKDAVLSVPLERFRSNIEAIIKLSAVHNVKLILIAPTFHDQNILDRLFPEKSKLDKHKDISHTSKYVNTLLELGEQYQLPVINLYEIFQKYEGDWSKDLLIDGLHFNGSGYKILHDQIIKVISEWYPELSADNLPTVLPDFSDLPSIENFKRCVNGS</sequence>
<feature type="domain" description="SGNH hydrolase-type esterase" evidence="1">
    <location>
        <begin position="13"/>
        <end position="203"/>
    </location>
</feature>
<reference evidence="2 3" key="1">
    <citation type="journal article" date="2023" name="Elife">
        <title>Identification of key yeast species and microbe-microbe interactions impacting larval growth of Drosophila in the wild.</title>
        <authorList>
            <person name="Mure A."/>
            <person name="Sugiura Y."/>
            <person name="Maeda R."/>
            <person name="Honda K."/>
            <person name="Sakurai N."/>
            <person name="Takahashi Y."/>
            <person name="Watada M."/>
            <person name="Katoh T."/>
            <person name="Gotoh A."/>
            <person name="Gotoh Y."/>
            <person name="Taniguchi I."/>
            <person name="Nakamura K."/>
            <person name="Hayashi T."/>
            <person name="Katayama T."/>
            <person name="Uemura T."/>
            <person name="Hattori Y."/>
        </authorList>
    </citation>
    <scope>NUCLEOTIDE SEQUENCE [LARGE SCALE GENOMIC DNA]</scope>
    <source>
        <strain evidence="2 3">SC-9</strain>
    </source>
</reference>
<dbReference type="InterPro" id="IPR013830">
    <property type="entry name" value="SGNH_hydro"/>
</dbReference>
<dbReference type="Gene3D" id="3.40.50.1110">
    <property type="entry name" value="SGNH hydrolase"/>
    <property type="match status" value="1"/>
</dbReference>
<keyword evidence="3" id="KW-1185">Reference proteome</keyword>
<dbReference type="CDD" id="cd01838">
    <property type="entry name" value="Isoamyl_acetate_hydrolase_like"/>
    <property type="match status" value="1"/>
</dbReference>
<dbReference type="PANTHER" id="PTHR14209:SF19">
    <property type="entry name" value="ISOAMYL ACETATE-HYDROLYZING ESTERASE 1 HOMOLOG"/>
    <property type="match status" value="1"/>
</dbReference>
<dbReference type="RefSeq" id="XP_064850477.1">
    <property type="nucleotide sequence ID" value="XM_064994405.1"/>
</dbReference>
<organism evidence="2 3">
    <name type="scientific">Saccharomycopsis crataegensis</name>
    <dbReference type="NCBI Taxonomy" id="43959"/>
    <lineage>
        <taxon>Eukaryota</taxon>
        <taxon>Fungi</taxon>
        <taxon>Dikarya</taxon>
        <taxon>Ascomycota</taxon>
        <taxon>Saccharomycotina</taxon>
        <taxon>Saccharomycetes</taxon>
        <taxon>Saccharomycopsidaceae</taxon>
        <taxon>Saccharomycopsis</taxon>
    </lineage>
</organism>
<evidence type="ECO:0000259" key="1">
    <source>
        <dbReference type="Pfam" id="PF13472"/>
    </source>
</evidence>
<dbReference type="GeneID" id="90071456"/>
<protein>
    <recommendedName>
        <fullName evidence="1">SGNH hydrolase-type esterase domain-containing protein</fullName>
    </recommendedName>
</protein>
<dbReference type="EMBL" id="BTFZ01000001">
    <property type="protein sequence ID" value="GMM33477.1"/>
    <property type="molecule type" value="Genomic_DNA"/>
</dbReference>
<dbReference type="Proteomes" id="UP001360560">
    <property type="component" value="Unassembled WGS sequence"/>
</dbReference>
<dbReference type="InterPro" id="IPR045136">
    <property type="entry name" value="Iah1-like"/>
</dbReference>